<proteinExistence type="predicted"/>
<evidence type="ECO:0000256" key="1">
    <source>
        <dbReference type="SAM" id="Coils"/>
    </source>
</evidence>
<reference evidence="4" key="1">
    <citation type="submission" date="2022-11" db="UniProtKB">
        <authorList>
            <consortium name="WormBaseParasite"/>
        </authorList>
    </citation>
    <scope>IDENTIFICATION</scope>
</reference>
<evidence type="ECO:0000313" key="4">
    <source>
        <dbReference type="WBParaSite" id="Gr19_v10_g10712.t1"/>
    </source>
</evidence>
<keyword evidence="3" id="KW-1185">Reference proteome</keyword>
<feature type="region of interest" description="Disordered" evidence="2">
    <location>
        <begin position="716"/>
        <end position="783"/>
    </location>
</feature>
<dbReference type="AlphaFoldDB" id="A0A914GTU9"/>
<organism evidence="3 4">
    <name type="scientific">Globodera rostochiensis</name>
    <name type="common">Golden nematode worm</name>
    <name type="synonym">Heterodera rostochiensis</name>
    <dbReference type="NCBI Taxonomy" id="31243"/>
    <lineage>
        <taxon>Eukaryota</taxon>
        <taxon>Metazoa</taxon>
        <taxon>Ecdysozoa</taxon>
        <taxon>Nematoda</taxon>
        <taxon>Chromadorea</taxon>
        <taxon>Rhabditida</taxon>
        <taxon>Tylenchina</taxon>
        <taxon>Tylenchomorpha</taxon>
        <taxon>Tylenchoidea</taxon>
        <taxon>Heteroderidae</taxon>
        <taxon>Heteroderinae</taxon>
        <taxon>Globodera</taxon>
    </lineage>
</organism>
<feature type="compositionally biased region" description="Pro residues" evidence="2">
    <location>
        <begin position="733"/>
        <end position="748"/>
    </location>
</feature>
<feature type="region of interest" description="Disordered" evidence="2">
    <location>
        <begin position="1"/>
        <end position="26"/>
    </location>
</feature>
<protein>
    <submittedName>
        <fullName evidence="4">Lebercilin domain-containing protein</fullName>
    </submittedName>
</protein>
<sequence>MPSKKRPKGPLHRGVGRPRRQKFREAEVQTDAELGALLDSVSALSSSEAAADNRRIGDPAVLVRRQNILMIQLRKISKQNKEMRETIAKYEQIPNLLQAIKAQYESTLNCIKDDMVTLVFEQRNRENKLMEHLRKQKCLAERLIGIKDERLKARGEKNKALKVDKKLLNEHLQLLQEALELEQRRVQVAVKVQWNALDEAQEIQKKMEDKLFLAANQRCGTCQTRERVQDELTDQIAEKHRQIEELRIQLKLKDDGIAEQSRINQILSNNLNNLRGELQDKRFADKSYRAELDKRQAQLKQAHTELRQLRAVAASSASSTVAVSCSISGRDHDQFQQQNPNILTPPDEEITVGHGHCASLRPCANGPSTATKEKVDQQPFVMKRAPNFENNNCDKGGDGDTVLQQRTNAKRSPEDETSGTVKRPRIVAGGDDFTNFLNNGKGDPGKEVCENLFNSEGTTNGSNDIIVEETTTVPPVAMSERFFRSPPHLNRKDSTNNVMKRQHTQGLVARPEFEGVGQQQRVKQTLQKQQPDHIRAYLNSPMPIVDRQFMPFTITAAAEGPTDAAKSWRRHVDDQPITQLRKPFPTKMHHRQQQFQQQQLSPSVEIIMGTAGTTATTTSHPSFFFSSNNSIPNNTGSTSLSFRKCAEATIDDFCDGPRAVDAAMSSTWRKNGPDKFFFMNCPVNAQRDVEPEQLRLRDRIEQEILVAFAGHPSSVGTSAAVPPPMYARQQQNFPPPRPTAPIPRPPARPFVATPQRQQATNQNNNSRCLLRTGGGGTLPWHEQSSGPFPCTAVQRSHHYATSPQFFNR</sequence>
<name>A0A914GTU9_GLORO</name>
<dbReference type="WBParaSite" id="Gr19_v10_g10712.t1">
    <property type="protein sequence ID" value="Gr19_v10_g10712.t1"/>
    <property type="gene ID" value="Gr19_v10_g10712"/>
</dbReference>
<feature type="coiled-coil region" evidence="1">
    <location>
        <begin position="158"/>
        <end position="185"/>
    </location>
</feature>
<keyword evidence="1" id="KW-0175">Coiled coil</keyword>
<feature type="coiled-coil region" evidence="1">
    <location>
        <begin position="229"/>
        <end position="312"/>
    </location>
</feature>
<dbReference type="Proteomes" id="UP000887572">
    <property type="component" value="Unplaced"/>
</dbReference>
<accession>A0A914GTU9</accession>
<feature type="compositionally biased region" description="Polar residues" evidence="2">
    <location>
        <begin position="754"/>
        <end position="767"/>
    </location>
</feature>
<evidence type="ECO:0000313" key="3">
    <source>
        <dbReference type="Proteomes" id="UP000887572"/>
    </source>
</evidence>
<evidence type="ECO:0000256" key="2">
    <source>
        <dbReference type="SAM" id="MobiDB-lite"/>
    </source>
</evidence>
<feature type="compositionally biased region" description="Basic residues" evidence="2">
    <location>
        <begin position="1"/>
        <end position="22"/>
    </location>
</feature>